<evidence type="ECO:0000313" key="3">
    <source>
        <dbReference type="Proteomes" id="UP000770015"/>
    </source>
</evidence>
<feature type="chain" id="PRO_5040125297" evidence="1">
    <location>
        <begin position="18"/>
        <end position="112"/>
    </location>
</feature>
<dbReference type="Proteomes" id="UP000770015">
    <property type="component" value="Unassembled WGS sequence"/>
</dbReference>
<dbReference type="OrthoDB" id="4160690at2759"/>
<sequence>MQFTLTSVLALATLAAAGPLAPRSQSTWDFPESMPLAARQATPEPGTPLYACHENCGLTVSGSREADYCTNWQWIARFDACLNCANEFNIWQYYGTTVTRVGTACGLDATPV</sequence>
<organism evidence="2 3">
    <name type="scientific">Plectosphaerella plurivora</name>
    <dbReference type="NCBI Taxonomy" id="936078"/>
    <lineage>
        <taxon>Eukaryota</taxon>
        <taxon>Fungi</taxon>
        <taxon>Dikarya</taxon>
        <taxon>Ascomycota</taxon>
        <taxon>Pezizomycotina</taxon>
        <taxon>Sordariomycetes</taxon>
        <taxon>Hypocreomycetidae</taxon>
        <taxon>Glomerellales</taxon>
        <taxon>Plectosphaerellaceae</taxon>
        <taxon>Plectosphaerella</taxon>
    </lineage>
</organism>
<keyword evidence="3" id="KW-1185">Reference proteome</keyword>
<dbReference type="AlphaFoldDB" id="A0A9P9AH91"/>
<proteinExistence type="predicted"/>
<comment type="caution">
    <text evidence="2">The sequence shown here is derived from an EMBL/GenBank/DDBJ whole genome shotgun (WGS) entry which is preliminary data.</text>
</comment>
<reference evidence="2" key="1">
    <citation type="journal article" date="2021" name="Nat. Commun.">
        <title>Genetic determinants of endophytism in the Arabidopsis root mycobiome.</title>
        <authorList>
            <person name="Mesny F."/>
            <person name="Miyauchi S."/>
            <person name="Thiergart T."/>
            <person name="Pickel B."/>
            <person name="Atanasova L."/>
            <person name="Karlsson M."/>
            <person name="Huettel B."/>
            <person name="Barry K.W."/>
            <person name="Haridas S."/>
            <person name="Chen C."/>
            <person name="Bauer D."/>
            <person name="Andreopoulos W."/>
            <person name="Pangilinan J."/>
            <person name="LaButti K."/>
            <person name="Riley R."/>
            <person name="Lipzen A."/>
            <person name="Clum A."/>
            <person name="Drula E."/>
            <person name="Henrissat B."/>
            <person name="Kohler A."/>
            <person name="Grigoriev I.V."/>
            <person name="Martin F.M."/>
            <person name="Hacquard S."/>
        </authorList>
    </citation>
    <scope>NUCLEOTIDE SEQUENCE</scope>
    <source>
        <strain evidence="2">MPI-SDFR-AT-0117</strain>
    </source>
</reference>
<dbReference type="EMBL" id="JAGSXJ010000002">
    <property type="protein sequence ID" value="KAH6695238.1"/>
    <property type="molecule type" value="Genomic_DNA"/>
</dbReference>
<protein>
    <submittedName>
        <fullName evidence="2">Uncharacterized protein</fullName>
    </submittedName>
</protein>
<accession>A0A9P9AH91</accession>
<gene>
    <name evidence="2" type="ORF">F5X68DRAFT_198139</name>
</gene>
<keyword evidence="1" id="KW-0732">Signal</keyword>
<name>A0A9P9AH91_9PEZI</name>
<evidence type="ECO:0000256" key="1">
    <source>
        <dbReference type="SAM" id="SignalP"/>
    </source>
</evidence>
<feature type="signal peptide" evidence="1">
    <location>
        <begin position="1"/>
        <end position="17"/>
    </location>
</feature>
<evidence type="ECO:0000313" key="2">
    <source>
        <dbReference type="EMBL" id="KAH6695238.1"/>
    </source>
</evidence>